<reference evidence="3" key="1">
    <citation type="submission" date="2015-05" db="EMBL/GenBank/DDBJ databases">
        <title>Draft genome of Nitrosomonas communis strain Nm2.</title>
        <authorList>
            <person name="Kozlowski J.A."/>
            <person name="Kits K.D."/>
            <person name="Stein L.Y."/>
        </authorList>
    </citation>
    <scope>NUCLEOTIDE SEQUENCE [LARGE SCALE GENOMIC DNA]</scope>
    <source>
        <strain evidence="3">Nm2</strain>
    </source>
</reference>
<organism evidence="1 3">
    <name type="scientific">Nitrosomonas communis</name>
    <dbReference type="NCBI Taxonomy" id="44574"/>
    <lineage>
        <taxon>Bacteria</taxon>
        <taxon>Pseudomonadati</taxon>
        <taxon>Pseudomonadota</taxon>
        <taxon>Betaproteobacteria</taxon>
        <taxon>Nitrosomonadales</taxon>
        <taxon>Nitrosomonadaceae</taxon>
        <taxon>Nitrosomonas</taxon>
    </lineage>
</organism>
<keyword evidence="3" id="KW-1185">Reference proteome</keyword>
<accession>A0A0F7KI48</accession>
<evidence type="ECO:0000313" key="1">
    <source>
        <dbReference type="EMBL" id="AKH38524.1"/>
    </source>
</evidence>
<dbReference type="RefSeq" id="WP_046850564.1">
    <property type="nucleotide sequence ID" value="NZ_VNHT01000018.1"/>
</dbReference>
<sequence>MRHGNHHSKYTSANNTSEKIVLERDNGIKLSFTSKLIAKASSSDNRGMGLSWADKTRRSQVLNYIAP</sequence>
<dbReference type="EMBL" id="CP011451">
    <property type="protein sequence ID" value="AKH38524.1"/>
    <property type="molecule type" value="Genomic_DNA"/>
</dbReference>
<reference evidence="1 3" key="2">
    <citation type="journal article" date="2016" name="Genome Announc.">
        <title>Genome Sequence of Nitrosomonas communis Strain Nm2, a Mesophilic Ammonia-Oxidizing Bacterium Isolated from Mediterranean Soil.</title>
        <authorList>
            <person name="Kozlowski J.A."/>
            <person name="Kits K.D."/>
            <person name="Stein L.Y."/>
        </authorList>
    </citation>
    <scope>NUCLEOTIDE SEQUENCE [LARGE SCALE GENOMIC DNA]</scope>
    <source>
        <strain evidence="1 3">Nm2</strain>
    </source>
</reference>
<dbReference type="PATRIC" id="fig|44574.3.peg.3198"/>
<gene>
    <name evidence="1" type="ORF">AAW31_13140</name>
    <name evidence="2" type="ORF">BCL69_101845</name>
</gene>
<name>A0A0F7KI48_9PROT</name>
<dbReference type="EMBL" id="VNHT01000018">
    <property type="protein sequence ID" value="TYP89270.1"/>
    <property type="molecule type" value="Genomic_DNA"/>
</dbReference>
<dbReference type="Proteomes" id="UP000324176">
    <property type="component" value="Unassembled WGS sequence"/>
</dbReference>
<evidence type="ECO:0000313" key="3">
    <source>
        <dbReference type="Proteomes" id="UP000034156"/>
    </source>
</evidence>
<dbReference type="KEGG" id="nco:AAW31_13140"/>
<proteinExistence type="predicted"/>
<evidence type="ECO:0000313" key="4">
    <source>
        <dbReference type="Proteomes" id="UP000324176"/>
    </source>
</evidence>
<dbReference type="Proteomes" id="UP000034156">
    <property type="component" value="Chromosome"/>
</dbReference>
<reference evidence="2 4" key="3">
    <citation type="submission" date="2019-07" db="EMBL/GenBank/DDBJ databases">
        <title>Active sludge and wastewater microbial communities from Klosterneuburg, Austria.</title>
        <authorList>
            <person name="Wagner M."/>
        </authorList>
    </citation>
    <scope>NUCLEOTIDE SEQUENCE [LARGE SCALE GENOMIC DNA]</scope>
    <source>
        <strain evidence="2 4">Nm2</strain>
    </source>
</reference>
<protein>
    <submittedName>
        <fullName evidence="1">Uncharacterized protein</fullName>
    </submittedName>
</protein>
<dbReference type="AlphaFoldDB" id="A0A0F7KI48"/>
<evidence type="ECO:0000313" key="2">
    <source>
        <dbReference type="EMBL" id="TYP89270.1"/>
    </source>
</evidence>